<protein>
    <submittedName>
        <fullName evidence="2">Uncharacterized protein</fullName>
    </submittedName>
</protein>
<accession>A0A2A2KAC3</accession>
<dbReference type="STRING" id="2018661.A0A2A2KAC3"/>
<name>A0A2A2KAC3_9BILA</name>
<organism evidence="2 3">
    <name type="scientific">Diploscapter pachys</name>
    <dbReference type="NCBI Taxonomy" id="2018661"/>
    <lineage>
        <taxon>Eukaryota</taxon>
        <taxon>Metazoa</taxon>
        <taxon>Ecdysozoa</taxon>
        <taxon>Nematoda</taxon>
        <taxon>Chromadorea</taxon>
        <taxon>Rhabditida</taxon>
        <taxon>Rhabditina</taxon>
        <taxon>Rhabditomorpha</taxon>
        <taxon>Rhabditoidea</taxon>
        <taxon>Rhabditidae</taxon>
        <taxon>Diploscapter</taxon>
    </lineage>
</organism>
<evidence type="ECO:0000256" key="1">
    <source>
        <dbReference type="SAM" id="MobiDB-lite"/>
    </source>
</evidence>
<dbReference type="EMBL" id="LIAE01009154">
    <property type="protein sequence ID" value="PAV70946.1"/>
    <property type="molecule type" value="Genomic_DNA"/>
</dbReference>
<dbReference type="AlphaFoldDB" id="A0A2A2KAC3"/>
<sequence>MLGMMCSPNDNVEFYATKKEGVATVNPEDKKTFTDPKEKPVISYTPDGRRMVNGKLLSEDAEGNALWAEVLLRGAVSKAIPKKVGSQSSQEKEDNPEEENEAEGEQKEEGGCRKQSVANANGPTEVQPVEITEEPTLASSKTNFKSKN</sequence>
<dbReference type="PANTHER" id="PTHR38608">
    <property type="entry name" value="PROTEIN CBG07207"/>
    <property type="match status" value="1"/>
</dbReference>
<evidence type="ECO:0000313" key="3">
    <source>
        <dbReference type="Proteomes" id="UP000218231"/>
    </source>
</evidence>
<proteinExistence type="predicted"/>
<reference evidence="2 3" key="1">
    <citation type="journal article" date="2017" name="Curr. Biol.">
        <title>Genome architecture and evolution of a unichromosomal asexual nematode.</title>
        <authorList>
            <person name="Fradin H."/>
            <person name="Zegar C."/>
            <person name="Gutwein M."/>
            <person name="Lucas J."/>
            <person name="Kovtun M."/>
            <person name="Corcoran D."/>
            <person name="Baugh L.R."/>
            <person name="Kiontke K."/>
            <person name="Gunsalus K."/>
            <person name="Fitch D.H."/>
            <person name="Piano F."/>
        </authorList>
    </citation>
    <scope>NUCLEOTIDE SEQUENCE [LARGE SCALE GENOMIC DNA]</scope>
    <source>
        <strain evidence="2">PF1309</strain>
    </source>
</reference>
<evidence type="ECO:0000313" key="2">
    <source>
        <dbReference type="EMBL" id="PAV70946.1"/>
    </source>
</evidence>
<feature type="region of interest" description="Disordered" evidence="1">
    <location>
        <begin position="27"/>
        <end position="46"/>
    </location>
</feature>
<comment type="caution">
    <text evidence="2">The sequence shown here is derived from an EMBL/GenBank/DDBJ whole genome shotgun (WGS) entry which is preliminary data.</text>
</comment>
<dbReference type="PANTHER" id="PTHR38608:SF2">
    <property type="entry name" value="SIGNAL PEPTIDE PROTEIN"/>
    <property type="match status" value="1"/>
</dbReference>
<gene>
    <name evidence="2" type="ORF">WR25_20922</name>
</gene>
<dbReference type="OrthoDB" id="5821797at2759"/>
<feature type="region of interest" description="Disordered" evidence="1">
    <location>
        <begin position="78"/>
        <end position="148"/>
    </location>
</feature>
<feature type="compositionally biased region" description="Polar residues" evidence="1">
    <location>
        <begin position="137"/>
        <end position="148"/>
    </location>
</feature>
<keyword evidence="3" id="KW-1185">Reference proteome</keyword>
<feature type="compositionally biased region" description="Acidic residues" evidence="1">
    <location>
        <begin position="94"/>
        <end position="103"/>
    </location>
</feature>
<dbReference type="Proteomes" id="UP000218231">
    <property type="component" value="Unassembled WGS sequence"/>
</dbReference>
<feature type="compositionally biased region" description="Basic and acidic residues" evidence="1">
    <location>
        <begin position="27"/>
        <end position="40"/>
    </location>
</feature>